<feature type="domain" description="AAA+ ATPase" evidence="13">
    <location>
        <begin position="37"/>
        <end position="199"/>
    </location>
</feature>
<dbReference type="FunFam" id="1.10.8.60:FF:000013">
    <property type="entry name" value="DNA polymerase III subunit gamma/tau"/>
    <property type="match status" value="1"/>
</dbReference>
<dbReference type="Pfam" id="PF22608">
    <property type="entry name" value="DNAX_ATPase_lid"/>
    <property type="match status" value="1"/>
</dbReference>
<dbReference type="GO" id="GO:0005524">
    <property type="term" value="F:ATP binding"/>
    <property type="evidence" value="ECO:0007669"/>
    <property type="project" value="UniProtKB-KW"/>
</dbReference>
<keyword evidence="7" id="KW-0862">Zinc</keyword>
<dbReference type="EC" id="2.7.7.7" evidence="11"/>
<dbReference type="FunFam" id="1.20.272.10:FF:000003">
    <property type="entry name" value="DNA polymerase III subunit gamma/tau"/>
    <property type="match status" value="1"/>
</dbReference>
<evidence type="ECO:0000256" key="1">
    <source>
        <dbReference type="ARBA" id="ARBA00006360"/>
    </source>
</evidence>
<dbReference type="NCBIfam" id="TIGR02397">
    <property type="entry name" value="dnaX_nterm"/>
    <property type="match status" value="1"/>
</dbReference>
<keyword evidence="8 11" id="KW-0067">ATP-binding</keyword>
<dbReference type="OrthoDB" id="9810148at2"/>
<feature type="compositionally biased region" description="Low complexity" evidence="12">
    <location>
        <begin position="458"/>
        <end position="479"/>
    </location>
</feature>
<evidence type="ECO:0000256" key="4">
    <source>
        <dbReference type="ARBA" id="ARBA00022705"/>
    </source>
</evidence>
<dbReference type="InterPro" id="IPR045085">
    <property type="entry name" value="HLD_clamp_pol_III_gamma_tau"/>
</dbReference>
<comment type="catalytic activity">
    <reaction evidence="10 11">
        <text>DNA(n) + a 2'-deoxyribonucleoside 5'-triphosphate = DNA(n+1) + diphosphate</text>
        <dbReference type="Rhea" id="RHEA:22508"/>
        <dbReference type="Rhea" id="RHEA-COMP:17339"/>
        <dbReference type="Rhea" id="RHEA-COMP:17340"/>
        <dbReference type="ChEBI" id="CHEBI:33019"/>
        <dbReference type="ChEBI" id="CHEBI:61560"/>
        <dbReference type="ChEBI" id="CHEBI:173112"/>
        <dbReference type="EC" id="2.7.7.7"/>
    </reaction>
</comment>
<keyword evidence="15" id="KW-1185">Reference proteome</keyword>
<dbReference type="Gene3D" id="1.20.272.10">
    <property type="match status" value="1"/>
</dbReference>
<dbReference type="InterPro" id="IPR012763">
    <property type="entry name" value="DNA_pol_III_sug/sutau_N"/>
</dbReference>
<dbReference type="Gene3D" id="3.30.300.150">
    <property type="entry name" value="DNA polymerase III, tau subunit, domain V"/>
    <property type="match status" value="1"/>
</dbReference>
<evidence type="ECO:0000256" key="12">
    <source>
        <dbReference type="SAM" id="MobiDB-lite"/>
    </source>
</evidence>
<dbReference type="GO" id="GO:0003677">
    <property type="term" value="F:DNA binding"/>
    <property type="evidence" value="ECO:0007669"/>
    <property type="project" value="InterPro"/>
</dbReference>
<evidence type="ECO:0000256" key="5">
    <source>
        <dbReference type="ARBA" id="ARBA00022723"/>
    </source>
</evidence>
<dbReference type="InterPro" id="IPR022754">
    <property type="entry name" value="DNA_pol_III_gamma-3"/>
</dbReference>
<dbReference type="SUPFAM" id="SSF48019">
    <property type="entry name" value="post-AAA+ oligomerization domain-like"/>
    <property type="match status" value="1"/>
</dbReference>
<evidence type="ECO:0000313" key="14">
    <source>
        <dbReference type="EMBL" id="PND39610.1"/>
    </source>
</evidence>
<keyword evidence="9 11" id="KW-0239">DNA-directed DNA polymerase</keyword>
<dbReference type="PANTHER" id="PTHR11669:SF0">
    <property type="entry name" value="PROTEIN STICHEL-LIKE 2"/>
    <property type="match status" value="1"/>
</dbReference>
<dbReference type="GO" id="GO:0009360">
    <property type="term" value="C:DNA polymerase III complex"/>
    <property type="evidence" value="ECO:0007669"/>
    <property type="project" value="InterPro"/>
</dbReference>
<dbReference type="CDD" id="cd18137">
    <property type="entry name" value="HLD_clamp_pol_III_gamma_tau"/>
    <property type="match status" value="1"/>
</dbReference>
<keyword evidence="6 11" id="KW-0547">Nucleotide-binding</keyword>
<dbReference type="InterPro" id="IPR003593">
    <property type="entry name" value="AAA+_ATPase"/>
</dbReference>
<dbReference type="InterPro" id="IPR008921">
    <property type="entry name" value="DNA_pol3_clamp-load_cplx_C"/>
</dbReference>
<feature type="compositionally biased region" description="Acidic residues" evidence="12">
    <location>
        <begin position="447"/>
        <end position="457"/>
    </location>
</feature>
<comment type="function">
    <text evidence="11">DNA polymerase III is a complex, multichain enzyme responsible for most of the replicative synthesis in bacteria. This DNA polymerase also exhibits 3' to 5' exonuclease activity.</text>
</comment>
<dbReference type="Gene3D" id="3.40.50.300">
    <property type="entry name" value="P-loop containing nucleotide triphosphate hydrolases"/>
    <property type="match status" value="1"/>
</dbReference>
<dbReference type="InterPro" id="IPR038249">
    <property type="entry name" value="PolIII_tau_V_sf"/>
</dbReference>
<dbReference type="NCBIfam" id="NF005942">
    <property type="entry name" value="PRK07994.1"/>
    <property type="match status" value="1"/>
</dbReference>
<dbReference type="EMBL" id="POSP01000003">
    <property type="protein sequence ID" value="PND39610.1"/>
    <property type="molecule type" value="Genomic_DNA"/>
</dbReference>
<name>A0A2N8L1L6_9BURK</name>
<dbReference type="SUPFAM" id="SSF52540">
    <property type="entry name" value="P-loop containing nucleoside triphosphate hydrolases"/>
    <property type="match status" value="1"/>
</dbReference>
<dbReference type="InterPro" id="IPR027417">
    <property type="entry name" value="P-loop_NTPase"/>
</dbReference>
<protein>
    <recommendedName>
        <fullName evidence="11">DNA polymerase III subunit gamma/tau</fullName>
        <ecNumber evidence="11">2.7.7.7</ecNumber>
    </recommendedName>
</protein>
<dbReference type="Pfam" id="PF13177">
    <property type="entry name" value="DNA_pol3_delta2"/>
    <property type="match status" value="1"/>
</dbReference>
<feature type="region of interest" description="Disordered" evidence="12">
    <location>
        <begin position="442"/>
        <end position="488"/>
    </location>
</feature>
<evidence type="ECO:0000256" key="3">
    <source>
        <dbReference type="ARBA" id="ARBA00022695"/>
    </source>
</evidence>
<evidence type="ECO:0000259" key="13">
    <source>
        <dbReference type="SMART" id="SM00382"/>
    </source>
</evidence>
<comment type="similarity">
    <text evidence="1 11">Belongs to the DnaX/STICHEL family.</text>
</comment>
<organism evidence="14 15">
    <name type="scientific">Kinneretia aquatilis</name>
    <dbReference type="NCBI Taxonomy" id="2070761"/>
    <lineage>
        <taxon>Bacteria</taxon>
        <taxon>Pseudomonadati</taxon>
        <taxon>Pseudomonadota</taxon>
        <taxon>Betaproteobacteria</taxon>
        <taxon>Burkholderiales</taxon>
        <taxon>Sphaerotilaceae</taxon>
        <taxon>Roseateles</taxon>
    </lineage>
</organism>
<evidence type="ECO:0000256" key="8">
    <source>
        <dbReference type="ARBA" id="ARBA00022840"/>
    </source>
</evidence>
<dbReference type="Pfam" id="PF12169">
    <property type="entry name" value="DNA_pol3_gamma3"/>
    <property type="match status" value="1"/>
</dbReference>
<evidence type="ECO:0000256" key="2">
    <source>
        <dbReference type="ARBA" id="ARBA00022679"/>
    </source>
</evidence>
<evidence type="ECO:0000256" key="11">
    <source>
        <dbReference type="RuleBase" id="RU364063"/>
    </source>
</evidence>
<dbReference type="FunFam" id="3.40.50.300:FF:000014">
    <property type="entry name" value="DNA polymerase III subunit gamma/tau"/>
    <property type="match status" value="1"/>
</dbReference>
<evidence type="ECO:0000313" key="15">
    <source>
        <dbReference type="Proteomes" id="UP000235916"/>
    </source>
</evidence>
<evidence type="ECO:0000256" key="10">
    <source>
        <dbReference type="ARBA" id="ARBA00049244"/>
    </source>
</evidence>
<dbReference type="AlphaFoldDB" id="A0A2N8L1L6"/>
<evidence type="ECO:0000256" key="7">
    <source>
        <dbReference type="ARBA" id="ARBA00022833"/>
    </source>
</evidence>
<keyword evidence="5" id="KW-0479">Metal-binding</keyword>
<comment type="subunit">
    <text evidence="11">DNA polymerase III contains a core (composed of alpha, epsilon and theta chains) that associates with a tau subunit. This core dimerizes to form the POLIII' complex. PolIII' associates with the gamma complex (composed of gamma, delta, delta', psi and chi chains) and with the beta chain to form the complete DNA polymerase III complex.</text>
</comment>
<reference evidence="14 15" key="1">
    <citation type="submission" date="2018-01" db="EMBL/GenBank/DDBJ databases">
        <title>Draft genome sequence of Paucibacter aquatile CR182 isolated from freshwater of the Nakdong River.</title>
        <authorList>
            <person name="Choi A."/>
            <person name="Chung E.J."/>
        </authorList>
    </citation>
    <scope>NUCLEOTIDE SEQUENCE [LARGE SCALE GENOMIC DNA]</scope>
    <source>
        <strain evidence="14 15">CR182</strain>
    </source>
</reference>
<feature type="compositionally biased region" description="Low complexity" evidence="12">
    <location>
        <begin position="598"/>
        <end position="625"/>
    </location>
</feature>
<dbReference type="SMART" id="SM00382">
    <property type="entry name" value="AAA"/>
    <property type="match status" value="1"/>
</dbReference>
<comment type="caution">
    <text evidence="14">The sequence shown here is derived from an EMBL/GenBank/DDBJ whole genome shotgun (WGS) entry which is preliminary data.</text>
</comment>
<keyword evidence="2 11" id="KW-0808">Transferase</keyword>
<dbReference type="Proteomes" id="UP000235916">
    <property type="component" value="Unassembled WGS sequence"/>
</dbReference>
<dbReference type="Gene3D" id="1.10.8.60">
    <property type="match status" value="1"/>
</dbReference>
<evidence type="ECO:0000256" key="6">
    <source>
        <dbReference type="ARBA" id="ARBA00022741"/>
    </source>
</evidence>
<dbReference type="GO" id="GO:0006261">
    <property type="term" value="P:DNA-templated DNA replication"/>
    <property type="evidence" value="ECO:0007669"/>
    <property type="project" value="TreeGrafter"/>
</dbReference>
<keyword evidence="4 11" id="KW-0235">DNA replication</keyword>
<dbReference type="GO" id="GO:0046872">
    <property type="term" value="F:metal ion binding"/>
    <property type="evidence" value="ECO:0007669"/>
    <property type="project" value="UniProtKB-KW"/>
</dbReference>
<accession>A0A2N8L1L6</accession>
<dbReference type="GO" id="GO:0003887">
    <property type="term" value="F:DNA-directed DNA polymerase activity"/>
    <property type="evidence" value="ECO:0007669"/>
    <property type="project" value="UniProtKB-KW"/>
</dbReference>
<evidence type="ECO:0000256" key="9">
    <source>
        <dbReference type="ARBA" id="ARBA00022932"/>
    </source>
</evidence>
<dbReference type="CDD" id="cd00009">
    <property type="entry name" value="AAA"/>
    <property type="match status" value="1"/>
</dbReference>
<proteinExistence type="inferred from homology"/>
<dbReference type="PANTHER" id="PTHR11669">
    <property type="entry name" value="REPLICATION FACTOR C / DNA POLYMERASE III GAMMA-TAU SUBUNIT"/>
    <property type="match status" value="1"/>
</dbReference>
<feature type="region of interest" description="Disordered" evidence="12">
    <location>
        <begin position="555"/>
        <end position="634"/>
    </location>
</feature>
<keyword evidence="3 11" id="KW-0548">Nucleotidyltransferase</keyword>
<gene>
    <name evidence="11" type="primary">dnaX</name>
    <name evidence="14" type="ORF">C1O66_07280</name>
</gene>
<dbReference type="InterPro" id="IPR050238">
    <property type="entry name" value="DNA_Rep/Repair_Clamp_Loader"/>
</dbReference>
<sequence>MSYQVLARKYRPHSFEELVGQEHVVQALANALTQQRLHHAYLFTGTRGVGKTTVSRILAKSLNCTGPDGTGTITATPCGVCEACQAIDAGRFVDYIELDAASNRGVEEISQLLDQSVYKPVMGRFKVYMIDEVHMLSNTAFNAMLKTLEEPPDYLKFVLATTDPQKVPVTVLSRCLQFNLRPMAPQTVLSHLTQVLKQESVPADAGALRLLSRAARGSMRDALSLTDQAIAFGAGSLVEEGVRQMLGTVDRGHVVAIIDALAAADGAAVVAQADGLRALGLSAAGTLEDLAGLLQQMAVAQAAPGALDETDPDTAEAERLAALLPADEIQLMYSMALHGRAELALAPDEYAGLLMVLLRMLSFRPAGAAGQTLNKPAAAVARPARPAPTVAAPRVASNATPVVASVAVPVAVPVAAPAHTPTAPDPLPVEPASPVVAQAALATEAQPDAEPEPEPAVESEPAPVAAAAAPVRSVAEPSAQTQAEPEIEGQMEPEALALQASEPEVGYDAEVATAPPPAPVAAHLAAAVPAPVPAPTVQPRAPSPAAGDYSARLRPRPVVHAEPEPEDEVVGDGRPTDDGEPPPWLDAPMSDDDGGGASASHGADGDDFGASAAPRAGRPAPNRQGYASTAGEDVPLQPTELGAQWAELVAPLGLLALTRELAVRSECVGLENGPAGLMVRLRVERESLRQPALRDKLQVALEAGLQMPVQIELEAGVPQDSPALRDLARIQARQREVEQIVINDPFAQTLMAQFKTARIVPGSIRSH</sequence>
<dbReference type="RefSeq" id="WP_102769519.1">
    <property type="nucleotide sequence ID" value="NZ_POSP01000003.1"/>
</dbReference>